<feature type="region of interest" description="Disordered" evidence="1">
    <location>
        <begin position="1"/>
        <end position="39"/>
    </location>
</feature>
<sequence length="211" mass="22353">MPRSAERVYPGGVPDEATGPPSFDDEGPDDRDHGAENVFDAVVFDEDFIRAAAVHEPSAAERHRAAARARAEAEAAASREEARGHGGPDGHPDDADDAFSSEYPSYDYLDGENDPFDDDAVRAHPNPHYAAWAAGRSARHRAPVRWYRPVAWVLAVLMGVGAVAMALTAAQRGAPAQREEPRNPPASTEPDGLGAPAPPRPQAPVGAAEAP</sequence>
<name>A0A927IBY4_9ACTN</name>
<dbReference type="AlphaFoldDB" id="A0A927IBY4"/>
<evidence type="ECO:0000313" key="3">
    <source>
        <dbReference type="EMBL" id="MBD3930706.1"/>
    </source>
</evidence>
<reference evidence="3" key="1">
    <citation type="submission" date="2020-09" db="EMBL/GenBank/DDBJ databases">
        <title>Secondary metabolite and genome analysis of marine Streptomyces chumphonensis KK1-2T.</title>
        <authorList>
            <person name="Phongsopitanun W."/>
            <person name="Kanchanasin P."/>
            <person name="Pittayakhajonwut P."/>
            <person name="Suwanborirux K."/>
            <person name="Tanasupawat S."/>
        </authorList>
    </citation>
    <scope>NUCLEOTIDE SEQUENCE</scope>
    <source>
        <strain evidence="3">KK1-2</strain>
    </source>
</reference>
<accession>A0A927IBY4</accession>
<keyword evidence="2" id="KW-0812">Transmembrane</keyword>
<dbReference type="EMBL" id="JACXYU010000001">
    <property type="protein sequence ID" value="MBD3930706.1"/>
    <property type="molecule type" value="Genomic_DNA"/>
</dbReference>
<feature type="transmembrane region" description="Helical" evidence="2">
    <location>
        <begin position="146"/>
        <end position="167"/>
    </location>
</feature>
<evidence type="ECO:0000313" key="4">
    <source>
        <dbReference type="Proteomes" id="UP000632289"/>
    </source>
</evidence>
<comment type="caution">
    <text evidence="3">The sequence shown here is derived from an EMBL/GenBank/DDBJ whole genome shotgun (WGS) entry which is preliminary data.</text>
</comment>
<feature type="compositionally biased region" description="Basic and acidic residues" evidence="1">
    <location>
        <begin position="58"/>
        <end position="93"/>
    </location>
</feature>
<feature type="compositionally biased region" description="Acidic residues" evidence="1">
    <location>
        <begin position="109"/>
        <end position="118"/>
    </location>
</feature>
<gene>
    <name evidence="3" type="ORF">IF129_03880</name>
</gene>
<evidence type="ECO:0000256" key="2">
    <source>
        <dbReference type="SAM" id="Phobius"/>
    </source>
</evidence>
<protein>
    <submittedName>
        <fullName evidence="3">Uncharacterized protein</fullName>
    </submittedName>
</protein>
<keyword evidence="2" id="KW-1133">Transmembrane helix</keyword>
<feature type="region of interest" description="Disordered" evidence="1">
    <location>
        <begin position="55"/>
        <end position="122"/>
    </location>
</feature>
<dbReference type="Proteomes" id="UP000632289">
    <property type="component" value="Unassembled WGS sequence"/>
</dbReference>
<proteinExistence type="predicted"/>
<feature type="region of interest" description="Disordered" evidence="1">
    <location>
        <begin position="171"/>
        <end position="211"/>
    </location>
</feature>
<keyword evidence="2" id="KW-0472">Membrane</keyword>
<keyword evidence="4" id="KW-1185">Reference proteome</keyword>
<evidence type="ECO:0000256" key="1">
    <source>
        <dbReference type="SAM" id="MobiDB-lite"/>
    </source>
</evidence>
<organism evidence="3 4">
    <name type="scientific">Streptomyces chumphonensis</name>
    <dbReference type="NCBI Taxonomy" id="1214925"/>
    <lineage>
        <taxon>Bacteria</taxon>
        <taxon>Bacillati</taxon>
        <taxon>Actinomycetota</taxon>
        <taxon>Actinomycetes</taxon>
        <taxon>Kitasatosporales</taxon>
        <taxon>Streptomycetaceae</taxon>
        <taxon>Streptomyces</taxon>
    </lineage>
</organism>